<protein>
    <submittedName>
        <fullName evidence="2">Putative lipoprotein with Yx(FWY)xxD motif</fullName>
    </submittedName>
</protein>
<dbReference type="InterPro" id="IPR005297">
    <property type="entry name" value="Lipoprotein_repeat"/>
</dbReference>
<keyword evidence="3" id="KW-1185">Reference proteome</keyword>
<dbReference type="Pfam" id="PF03640">
    <property type="entry name" value="Lipoprotein_15"/>
    <property type="match status" value="1"/>
</dbReference>
<evidence type="ECO:0000313" key="2">
    <source>
        <dbReference type="EMBL" id="MBB5790616.1"/>
    </source>
</evidence>
<organism evidence="2 3">
    <name type="scientific">Jiangella mangrovi</name>
    <dbReference type="NCBI Taxonomy" id="1524084"/>
    <lineage>
        <taxon>Bacteria</taxon>
        <taxon>Bacillati</taxon>
        <taxon>Actinomycetota</taxon>
        <taxon>Actinomycetes</taxon>
        <taxon>Jiangellales</taxon>
        <taxon>Jiangellaceae</taxon>
        <taxon>Jiangella</taxon>
    </lineage>
</organism>
<comment type="caution">
    <text evidence="2">The sequence shown here is derived from an EMBL/GenBank/DDBJ whole genome shotgun (WGS) entry which is preliminary data.</text>
</comment>
<gene>
    <name evidence="2" type="ORF">HD601_005191</name>
</gene>
<evidence type="ECO:0000256" key="1">
    <source>
        <dbReference type="SAM" id="MobiDB-lite"/>
    </source>
</evidence>
<keyword evidence="2" id="KW-0449">Lipoprotein</keyword>
<feature type="compositionally biased region" description="Low complexity" evidence="1">
    <location>
        <begin position="1"/>
        <end position="17"/>
    </location>
</feature>
<dbReference type="EMBL" id="JACHMM010000001">
    <property type="protein sequence ID" value="MBB5790616.1"/>
    <property type="molecule type" value="Genomic_DNA"/>
</dbReference>
<sequence>MALLALSACGSSTSSDSGSGGEETQTVDGIVGTREIPDFATVLTDADGNTLYMTDAESSGTVACVDGCTDFWPPVAATQSDLPSSVDGVDGTFGLVDRPDGTEQLTLDGSPLYTFAEDSGPGSFTGDGFEDDFQGTHFVWHAVTADGSAPSSDQTGGGYTY</sequence>
<dbReference type="GO" id="GO:0043448">
    <property type="term" value="P:alkane catabolic process"/>
    <property type="evidence" value="ECO:0007669"/>
    <property type="project" value="TreeGrafter"/>
</dbReference>
<dbReference type="Proteomes" id="UP000542813">
    <property type="component" value="Unassembled WGS sequence"/>
</dbReference>
<dbReference type="RefSeq" id="WP_221441309.1">
    <property type="nucleotide sequence ID" value="NZ_JACHMM010000001.1"/>
</dbReference>
<reference evidence="2 3" key="1">
    <citation type="submission" date="2020-08" db="EMBL/GenBank/DDBJ databases">
        <title>Sequencing the genomes of 1000 actinobacteria strains.</title>
        <authorList>
            <person name="Klenk H.-P."/>
        </authorList>
    </citation>
    <scope>NUCLEOTIDE SEQUENCE [LARGE SCALE GENOMIC DNA]</scope>
    <source>
        <strain evidence="2 3">DSM 102122</strain>
    </source>
</reference>
<name>A0A7W9LNT5_9ACTN</name>
<dbReference type="PANTHER" id="PTHR39335">
    <property type="entry name" value="BLL4220 PROTEIN"/>
    <property type="match status" value="1"/>
</dbReference>
<feature type="region of interest" description="Disordered" evidence="1">
    <location>
        <begin position="1"/>
        <end position="27"/>
    </location>
</feature>
<dbReference type="AlphaFoldDB" id="A0A7W9LNT5"/>
<evidence type="ECO:0000313" key="3">
    <source>
        <dbReference type="Proteomes" id="UP000542813"/>
    </source>
</evidence>
<proteinExistence type="predicted"/>
<accession>A0A7W9LNT5</accession>
<dbReference type="PANTHER" id="PTHR39335:SF1">
    <property type="entry name" value="BLL4220 PROTEIN"/>
    <property type="match status" value="1"/>
</dbReference>